<feature type="region of interest" description="Disordered" evidence="1">
    <location>
        <begin position="136"/>
        <end position="158"/>
    </location>
</feature>
<evidence type="ECO:0000256" key="1">
    <source>
        <dbReference type="SAM" id="MobiDB-lite"/>
    </source>
</evidence>
<keyword evidence="2" id="KW-1133">Transmembrane helix</keyword>
<sequence>MEQLAKANQKAYSNPIYLGIWLAVSLAMVEYMRWWPDPIRGVWRFLQPIPAFASCAVPLMFFVDWFNRTYFEAEVTNVLSRTDLLEPHKFYSQDPASSLWVVEHKRLLIGVIAIDASADAAITNLPTTIDIAASLKEENENPSSKAKSTKKKAPLPSQGSSTAIIRHFFMDESYRMAAVQDDLLAQALSQAFSAKRSTKLTHIKAIHSEFEKYVGTALRKAGFRVASEKPETLGFFRWRRYALELERENWVGWKAAEDVKST</sequence>
<organism evidence="3 4">
    <name type="scientific">Sistotremastrum niveocremeum HHB9708</name>
    <dbReference type="NCBI Taxonomy" id="1314777"/>
    <lineage>
        <taxon>Eukaryota</taxon>
        <taxon>Fungi</taxon>
        <taxon>Dikarya</taxon>
        <taxon>Basidiomycota</taxon>
        <taxon>Agaricomycotina</taxon>
        <taxon>Agaricomycetes</taxon>
        <taxon>Sistotremastrales</taxon>
        <taxon>Sistotremastraceae</taxon>
        <taxon>Sertulicium</taxon>
        <taxon>Sertulicium niveocremeum</taxon>
    </lineage>
</organism>
<evidence type="ECO:0000313" key="3">
    <source>
        <dbReference type="EMBL" id="KZS93951.1"/>
    </source>
</evidence>
<dbReference type="Proteomes" id="UP000076722">
    <property type="component" value="Unassembled WGS sequence"/>
</dbReference>
<feature type="transmembrane region" description="Helical" evidence="2">
    <location>
        <begin position="49"/>
        <end position="66"/>
    </location>
</feature>
<keyword evidence="2" id="KW-0812">Transmembrane</keyword>
<evidence type="ECO:0000256" key="2">
    <source>
        <dbReference type="SAM" id="Phobius"/>
    </source>
</evidence>
<dbReference type="OrthoDB" id="2564232at2759"/>
<keyword evidence="2" id="KW-0472">Membrane</keyword>
<feature type="transmembrane region" description="Helical" evidence="2">
    <location>
        <begin position="12"/>
        <end position="29"/>
    </location>
</feature>
<keyword evidence="4" id="KW-1185">Reference proteome</keyword>
<proteinExistence type="predicted"/>
<accession>A0A164V9L7</accession>
<reference evidence="3 4" key="1">
    <citation type="journal article" date="2016" name="Mol. Biol. Evol.">
        <title>Comparative Genomics of Early-Diverging Mushroom-Forming Fungi Provides Insights into the Origins of Lignocellulose Decay Capabilities.</title>
        <authorList>
            <person name="Nagy L.G."/>
            <person name="Riley R."/>
            <person name="Tritt A."/>
            <person name="Adam C."/>
            <person name="Daum C."/>
            <person name="Floudas D."/>
            <person name="Sun H."/>
            <person name="Yadav J.S."/>
            <person name="Pangilinan J."/>
            <person name="Larsson K.H."/>
            <person name="Matsuura K."/>
            <person name="Barry K."/>
            <person name="Labutti K."/>
            <person name="Kuo R."/>
            <person name="Ohm R.A."/>
            <person name="Bhattacharya S.S."/>
            <person name="Shirouzu T."/>
            <person name="Yoshinaga Y."/>
            <person name="Martin F.M."/>
            <person name="Grigoriev I.V."/>
            <person name="Hibbett D.S."/>
        </authorList>
    </citation>
    <scope>NUCLEOTIDE SEQUENCE [LARGE SCALE GENOMIC DNA]</scope>
    <source>
        <strain evidence="3 4">HHB9708</strain>
    </source>
</reference>
<gene>
    <name evidence="3" type="ORF">SISNIDRAFT_453663</name>
</gene>
<dbReference type="AlphaFoldDB" id="A0A164V9L7"/>
<dbReference type="EMBL" id="KV419405">
    <property type="protein sequence ID" value="KZS93951.1"/>
    <property type="molecule type" value="Genomic_DNA"/>
</dbReference>
<protein>
    <submittedName>
        <fullName evidence="3">Uncharacterized protein</fullName>
    </submittedName>
</protein>
<name>A0A164V9L7_9AGAM</name>
<evidence type="ECO:0000313" key="4">
    <source>
        <dbReference type="Proteomes" id="UP000076722"/>
    </source>
</evidence>